<organism evidence="2 3">
    <name type="scientific">Candidatus Ruthenibacterium avium</name>
    <dbReference type="NCBI Taxonomy" id="2838751"/>
    <lineage>
        <taxon>Bacteria</taxon>
        <taxon>Bacillati</taxon>
        <taxon>Bacillota</taxon>
        <taxon>Clostridia</taxon>
        <taxon>Eubacteriales</taxon>
        <taxon>Oscillospiraceae</taxon>
        <taxon>Ruthenibacterium</taxon>
    </lineage>
</organism>
<dbReference type="InterPro" id="IPR021683">
    <property type="entry name" value="DUF3267"/>
</dbReference>
<reference evidence="2" key="1">
    <citation type="journal article" date="2021" name="PeerJ">
        <title>Extensive microbial diversity within the chicken gut microbiome revealed by metagenomics and culture.</title>
        <authorList>
            <person name="Gilroy R."/>
            <person name="Ravi A."/>
            <person name="Getino M."/>
            <person name="Pursley I."/>
            <person name="Horton D.L."/>
            <person name="Alikhan N.F."/>
            <person name="Baker D."/>
            <person name="Gharbi K."/>
            <person name="Hall N."/>
            <person name="Watson M."/>
            <person name="Adriaenssens E.M."/>
            <person name="Foster-Nyarko E."/>
            <person name="Jarju S."/>
            <person name="Secka A."/>
            <person name="Antonio M."/>
            <person name="Oren A."/>
            <person name="Chaudhuri R.R."/>
            <person name="La Ragione R."/>
            <person name="Hildebrand F."/>
            <person name="Pallen M.J."/>
        </authorList>
    </citation>
    <scope>NUCLEOTIDE SEQUENCE</scope>
    <source>
        <strain evidence="2">ChiBcec8-14828</strain>
    </source>
</reference>
<dbReference type="AlphaFoldDB" id="A0A9D2S0H2"/>
<evidence type="ECO:0000313" key="2">
    <source>
        <dbReference type="EMBL" id="HJB39618.1"/>
    </source>
</evidence>
<keyword evidence="1" id="KW-1133">Transmembrane helix</keyword>
<dbReference type="Proteomes" id="UP000824209">
    <property type="component" value="Unassembled WGS sequence"/>
</dbReference>
<feature type="transmembrane region" description="Helical" evidence="1">
    <location>
        <begin position="147"/>
        <end position="166"/>
    </location>
</feature>
<name>A0A9D2S0H2_9FIRM</name>
<dbReference type="EMBL" id="DWYA01000044">
    <property type="protein sequence ID" value="HJB39618.1"/>
    <property type="molecule type" value="Genomic_DNA"/>
</dbReference>
<comment type="caution">
    <text evidence="2">The sequence shown here is derived from an EMBL/GenBank/DDBJ whole genome shotgun (WGS) entry which is preliminary data.</text>
</comment>
<feature type="transmembrane region" description="Helical" evidence="1">
    <location>
        <begin position="25"/>
        <end position="48"/>
    </location>
</feature>
<proteinExistence type="predicted"/>
<evidence type="ECO:0000313" key="3">
    <source>
        <dbReference type="Proteomes" id="UP000824209"/>
    </source>
</evidence>
<protein>
    <submittedName>
        <fullName evidence="2">DUF3267 domain-containing protein</fullName>
    </submittedName>
</protein>
<evidence type="ECO:0000256" key="1">
    <source>
        <dbReference type="SAM" id="Phobius"/>
    </source>
</evidence>
<keyword evidence="1" id="KW-0812">Transmembrane</keyword>
<sequence length="192" mass="21255">MRAVESLPAGYREIYSVNLQTDKKVAIVLNVLALVIAAAMIVPMNAFVPISSLFSMESGLLHYLIRFLVFIASMIAYIFLHELIHGITMKAFGTKQVKYGFTGLYAFAGSEDYYDKKSYITIALAPVVVFLFVLAVINVLVPLEWFWVVYFLQILNVSGAAGDLFVTVQFSQMPKDILVQDSGVGMTVYSAA</sequence>
<dbReference type="Pfam" id="PF11667">
    <property type="entry name" value="DUF3267"/>
    <property type="match status" value="1"/>
</dbReference>
<gene>
    <name evidence="2" type="ORF">H9943_04395</name>
</gene>
<accession>A0A9D2S0H2</accession>
<reference evidence="2" key="2">
    <citation type="submission" date="2021-04" db="EMBL/GenBank/DDBJ databases">
        <authorList>
            <person name="Gilroy R."/>
        </authorList>
    </citation>
    <scope>NUCLEOTIDE SEQUENCE</scope>
    <source>
        <strain evidence="2">ChiBcec8-14828</strain>
    </source>
</reference>
<feature type="transmembrane region" description="Helical" evidence="1">
    <location>
        <begin position="60"/>
        <end position="80"/>
    </location>
</feature>
<keyword evidence="1" id="KW-0472">Membrane</keyword>
<feature type="transmembrane region" description="Helical" evidence="1">
    <location>
        <begin position="119"/>
        <end position="141"/>
    </location>
</feature>